<dbReference type="PROSITE" id="PS51748">
    <property type="entry name" value="HEXOKINASE_2"/>
    <property type="match status" value="1"/>
</dbReference>
<dbReference type="GO" id="GO:0006096">
    <property type="term" value="P:glycolytic process"/>
    <property type="evidence" value="ECO:0007669"/>
    <property type="project" value="UniProtKB-KW"/>
</dbReference>
<feature type="non-terminal residue" evidence="3">
    <location>
        <position position="1"/>
    </location>
</feature>
<feature type="domain" description="Hexokinase C-terminal" evidence="2">
    <location>
        <begin position="33"/>
        <end position="283"/>
    </location>
</feature>
<dbReference type="PANTHER" id="PTHR19443">
    <property type="entry name" value="HEXOKINASE"/>
    <property type="match status" value="1"/>
</dbReference>
<organism evidence="3 4">
    <name type="scientific">Setomelanomma holmii</name>
    <dbReference type="NCBI Taxonomy" id="210430"/>
    <lineage>
        <taxon>Eukaryota</taxon>
        <taxon>Fungi</taxon>
        <taxon>Dikarya</taxon>
        <taxon>Ascomycota</taxon>
        <taxon>Pezizomycotina</taxon>
        <taxon>Dothideomycetes</taxon>
        <taxon>Pleosporomycetidae</taxon>
        <taxon>Pleosporales</taxon>
        <taxon>Pleosporineae</taxon>
        <taxon>Phaeosphaeriaceae</taxon>
        <taxon>Setomelanomma</taxon>
    </lineage>
</organism>
<dbReference type="GO" id="GO:0005524">
    <property type="term" value="F:ATP binding"/>
    <property type="evidence" value="ECO:0007669"/>
    <property type="project" value="UniProtKB-UniRule"/>
</dbReference>
<keyword evidence="1" id="KW-0324">Glycolysis</keyword>
<feature type="non-terminal residue" evidence="3">
    <location>
        <position position="285"/>
    </location>
</feature>
<dbReference type="GO" id="GO:0006006">
    <property type="term" value="P:glucose metabolic process"/>
    <property type="evidence" value="ECO:0007669"/>
    <property type="project" value="TreeGrafter"/>
</dbReference>
<evidence type="ECO:0000256" key="1">
    <source>
        <dbReference type="RuleBase" id="RU362007"/>
    </source>
</evidence>
<dbReference type="GO" id="GO:0001678">
    <property type="term" value="P:intracellular glucose homeostasis"/>
    <property type="evidence" value="ECO:0007669"/>
    <property type="project" value="InterPro"/>
</dbReference>
<dbReference type="Pfam" id="PF03727">
    <property type="entry name" value="Hexokinase_2"/>
    <property type="match status" value="1"/>
</dbReference>
<dbReference type="AlphaFoldDB" id="A0A9P4H306"/>
<dbReference type="Gene3D" id="3.40.367.20">
    <property type="match status" value="1"/>
</dbReference>
<dbReference type="GO" id="GO:0005536">
    <property type="term" value="F:D-glucose binding"/>
    <property type="evidence" value="ECO:0007669"/>
    <property type="project" value="InterPro"/>
</dbReference>
<keyword evidence="1" id="KW-0808">Transferase</keyword>
<dbReference type="InterPro" id="IPR001312">
    <property type="entry name" value="Hexokinase"/>
</dbReference>
<dbReference type="GO" id="GO:0005739">
    <property type="term" value="C:mitochondrion"/>
    <property type="evidence" value="ECO:0007669"/>
    <property type="project" value="TreeGrafter"/>
</dbReference>
<dbReference type="PRINTS" id="PR00475">
    <property type="entry name" value="HEXOKINASE"/>
</dbReference>
<evidence type="ECO:0000259" key="2">
    <source>
        <dbReference type="Pfam" id="PF03727"/>
    </source>
</evidence>
<keyword evidence="1" id="KW-0547">Nucleotide-binding</keyword>
<keyword evidence="1" id="KW-0067">ATP-binding</keyword>
<dbReference type="EC" id="2.7.1.-" evidence="1"/>
<comment type="caution">
    <text evidence="3">The sequence shown here is derived from an EMBL/GenBank/DDBJ whole genome shotgun (WGS) entry which is preliminary data.</text>
</comment>
<dbReference type="GO" id="GO:0008865">
    <property type="term" value="F:fructokinase activity"/>
    <property type="evidence" value="ECO:0007669"/>
    <property type="project" value="TreeGrafter"/>
</dbReference>
<dbReference type="PANTHER" id="PTHR19443:SF30">
    <property type="entry name" value="GLUCOKINASE-1-RELATED"/>
    <property type="match status" value="1"/>
</dbReference>
<keyword evidence="1" id="KW-0418">Kinase</keyword>
<dbReference type="EMBL" id="ML978227">
    <property type="protein sequence ID" value="KAF2027358.1"/>
    <property type="molecule type" value="Genomic_DNA"/>
</dbReference>
<evidence type="ECO:0000313" key="3">
    <source>
        <dbReference type="EMBL" id="KAF2027358.1"/>
    </source>
</evidence>
<name>A0A9P4H306_9PLEO</name>
<reference evidence="3" key="1">
    <citation type="journal article" date="2020" name="Stud. Mycol.">
        <title>101 Dothideomycetes genomes: a test case for predicting lifestyles and emergence of pathogens.</title>
        <authorList>
            <person name="Haridas S."/>
            <person name="Albert R."/>
            <person name="Binder M."/>
            <person name="Bloem J."/>
            <person name="Labutti K."/>
            <person name="Salamov A."/>
            <person name="Andreopoulos B."/>
            <person name="Baker S."/>
            <person name="Barry K."/>
            <person name="Bills G."/>
            <person name="Bluhm B."/>
            <person name="Cannon C."/>
            <person name="Castanera R."/>
            <person name="Culley D."/>
            <person name="Daum C."/>
            <person name="Ezra D."/>
            <person name="Gonzalez J."/>
            <person name="Henrissat B."/>
            <person name="Kuo A."/>
            <person name="Liang C."/>
            <person name="Lipzen A."/>
            <person name="Lutzoni F."/>
            <person name="Magnuson J."/>
            <person name="Mondo S."/>
            <person name="Nolan M."/>
            <person name="Ohm R."/>
            <person name="Pangilinan J."/>
            <person name="Park H.-J."/>
            <person name="Ramirez L."/>
            <person name="Alfaro M."/>
            <person name="Sun H."/>
            <person name="Tritt A."/>
            <person name="Yoshinaga Y."/>
            <person name="Zwiers L.-H."/>
            <person name="Turgeon B."/>
            <person name="Goodwin S."/>
            <person name="Spatafora J."/>
            <person name="Crous P."/>
            <person name="Grigoriev I."/>
        </authorList>
    </citation>
    <scope>NUCLEOTIDE SEQUENCE</scope>
    <source>
        <strain evidence="3">CBS 110217</strain>
    </source>
</reference>
<gene>
    <name evidence="3" type="ORF">EK21DRAFT_20552</name>
</gene>
<comment type="similarity">
    <text evidence="1">Belongs to the hexokinase family.</text>
</comment>
<evidence type="ECO:0000313" key="4">
    <source>
        <dbReference type="Proteomes" id="UP000799777"/>
    </source>
</evidence>
<dbReference type="Proteomes" id="UP000799777">
    <property type="component" value="Unassembled WGS sequence"/>
</dbReference>
<dbReference type="InterPro" id="IPR022673">
    <property type="entry name" value="Hexokinase_C"/>
</dbReference>
<dbReference type="OrthoDB" id="419537at2759"/>
<protein>
    <recommendedName>
        <fullName evidence="1">Phosphotransferase</fullName>
        <ecNumber evidence="1">2.7.1.-</ecNumber>
    </recommendedName>
</protein>
<dbReference type="SUPFAM" id="SSF53067">
    <property type="entry name" value="Actin-like ATPase domain"/>
    <property type="match status" value="1"/>
</dbReference>
<dbReference type="GO" id="GO:0005829">
    <property type="term" value="C:cytosol"/>
    <property type="evidence" value="ECO:0007669"/>
    <property type="project" value="TreeGrafter"/>
</dbReference>
<dbReference type="InterPro" id="IPR043129">
    <property type="entry name" value="ATPase_NBD"/>
</dbReference>
<proteinExistence type="inferred from homology"/>
<sequence length="285" mass="30720">LRLPVRVTALINDTVGTLLARAYAAPKSATTIMGAVFGTGTNGAYIEQASRIKKLGECVIENERVMIINSEWGNFDQNLEYLPVTTFDKTVDAQSVNPGFEMFEKMVSGMYLGEILRLAFVSLLEDSRMNILEQTDIQAKSRLYESWSVDTSVLSSLQADNSLDLSVSRIRLEQTLGLEMVSYEVVRALRTIACSIGRRAARLGAVALGAVILQTDSLGRSSNSAGRVDIGVDGSLIELYPPFANEMRRALSCIEGIGLDGLTRIDIAIAKDGSGVGAALAAYIA</sequence>
<keyword evidence="4" id="KW-1185">Reference proteome</keyword>
<dbReference type="GO" id="GO:0004340">
    <property type="term" value="F:glucokinase activity"/>
    <property type="evidence" value="ECO:0007669"/>
    <property type="project" value="TreeGrafter"/>
</dbReference>
<accession>A0A9P4H306</accession>